<accession>A0AAT9L9P5</accession>
<gene>
    <name evidence="1" type="ORF">IMF26_06505</name>
</gene>
<sequence>MKHVVSVSIGSSKRNKRTEQEFLGEKFIVERIGTDGSIEKAIELIREMDGKVDAFGMGGIDLWVGCGSRKYMLKDAIPIARAAKKTPIVDGSRIKSTLERRVIKYLDEVLKVPFEKMTVLMVSGMDRFGMAKALEETGCNLILGDFIFVLNLPIPLRSLSSLDRIARILAPIVVRLPFSMLYPTGSKQEKRSSNPRHARFYKEADIIAGDFHYVNKFMPDDMTGKSIITNTVTEQDIEELRKRGVSTLITTTPEMDGRSFGTNVLEGIIVSLLGKRPEEIDDSEINGILDRLDLKPRIEVLNPPSIIPQ</sequence>
<dbReference type="EMBL" id="CP062796">
    <property type="protein sequence ID" value="QUL97759.1"/>
    <property type="molecule type" value="Genomic_DNA"/>
</dbReference>
<dbReference type="AlphaFoldDB" id="A0AAT9L9P5"/>
<protein>
    <submittedName>
        <fullName evidence="1">Quinate 5-dehydrogenase</fullName>
    </submittedName>
</protein>
<dbReference type="KEGG" id="fcz:IMF26_06505"/>
<evidence type="ECO:0000313" key="1">
    <source>
        <dbReference type="EMBL" id="QUL97759.1"/>
    </source>
</evidence>
<proteinExistence type="predicted"/>
<name>A0AAT9L9P5_9FIRM</name>
<organism evidence="1">
    <name type="scientific">Candidatus Fermentithermobacillus carboniphilus</name>
    <dbReference type="NCBI Taxonomy" id="3085328"/>
    <lineage>
        <taxon>Bacteria</taxon>
        <taxon>Bacillati</taxon>
        <taxon>Bacillota</taxon>
        <taxon>Candidatus Fermentithermobacillia</taxon>
        <taxon>Candidatus Fermentithermobacillales</taxon>
        <taxon>Candidatus Fermentithermobacillaceae</taxon>
        <taxon>Candidatus Fermentithermobacillus</taxon>
    </lineage>
</organism>
<reference evidence="1" key="1">
    <citation type="submission" date="2020-10" db="EMBL/GenBank/DDBJ databases">
        <authorList>
            <person name="Kadnikov V."/>
            <person name="Beletsky A.V."/>
            <person name="Mardanov A.V."/>
            <person name="Karnachuk O.V."/>
            <person name="Ravin N.V."/>
        </authorList>
    </citation>
    <scope>NUCLEOTIDE SEQUENCE</scope>
    <source>
        <strain evidence="1">Bu02</strain>
    </source>
</reference>
<reference evidence="1" key="2">
    <citation type="journal article" date="2023" name="Biology">
        <title>Prokaryotic Life Associated with Coal-Fire Gas Vents Revealed by Metagenomics.</title>
        <authorList>
            <person name="Kadnikov V.V."/>
            <person name="Mardanov A.V."/>
            <person name="Beletsky A.V."/>
            <person name="Karnachuk O.V."/>
            <person name="Ravin N.V."/>
        </authorList>
    </citation>
    <scope>NUCLEOTIDE SEQUENCE</scope>
    <source>
        <strain evidence="1">Bu02</strain>
    </source>
</reference>